<evidence type="ECO:0000313" key="1">
    <source>
        <dbReference type="EMBL" id="MEI9403558.1"/>
    </source>
</evidence>
<gene>
    <name evidence="1" type="ORF">O7A05_15485</name>
</gene>
<reference evidence="1 2" key="1">
    <citation type="submission" date="2022-12" db="EMBL/GenBank/DDBJ databases">
        <authorList>
            <person name="Muema E."/>
        </authorList>
    </citation>
    <scope>NUCLEOTIDE SEQUENCE [LARGE SCALE GENOMIC DNA]</scope>
    <source>
        <strain evidence="2">1330</strain>
    </source>
</reference>
<accession>A0ABU8KCV9</accession>
<dbReference type="RefSeq" id="WP_337093935.1">
    <property type="nucleotide sequence ID" value="NZ_JAPYKO010000010.1"/>
</dbReference>
<dbReference type="EMBL" id="JAPYKO010000010">
    <property type="protein sequence ID" value="MEI9403558.1"/>
    <property type="molecule type" value="Genomic_DNA"/>
</dbReference>
<sequence>MPYVIDQWGQPVLISPQLWHYTPVSESVGASLTEYYAERTRAVKAGEVEDRDYVAEARAKRLSKEAADAASNQAKLTTHRKRPIAKGGWVRWP</sequence>
<name>A0ABU8KCV9_9HYPH</name>
<keyword evidence="2" id="KW-1185">Reference proteome</keyword>
<protein>
    <submittedName>
        <fullName evidence="1">Uncharacterized protein</fullName>
    </submittedName>
</protein>
<proteinExistence type="predicted"/>
<organism evidence="1 2">
    <name type="scientific">Mesorhizobium argentiipisi</name>
    <dbReference type="NCBI Taxonomy" id="3015175"/>
    <lineage>
        <taxon>Bacteria</taxon>
        <taxon>Pseudomonadati</taxon>
        <taxon>Pseudomonadota</taxon>
        <taxon>Alphaproteobacteria</taxon>
        <taxon>Hyphomicrobiales</taxon>
        <taxon>Phyllobacteriaceae</taxon>
        <taxon>Mesorhizobium</taxon>
    </lineage>
</organism>
<evidence type="ECO:0000313" key="2">
    <source>
        <dbReference type="Proteomes" id="UP001366503"/>
    </source>
</evidence>
<dbReference type="Proteomes" id="UP001366503">
    <property type="component" value="Unassembled WGS sequence"/>
</dbReference>
<comment type="caution">
    <text evidence="1">The sequence shown here is derived from an EMBL/GenBank/DDBJ whole genome shotgun (WGS) entry which is preliminary data.</text>
</comment>